<dbReference type="AlphaFoldDB" id="A0A6J0KN38"/>
<reference evidence="2" key="1">
    <citation type="journal article" date="2019" name="Database">
        <title>The radish genome database (RadishGD): an integrated information resource for radish genomics.</title>
        <authorList>
            <person name="Yu H.J."/>
            <person name="Baek S."/>
            <person name="Lee Y.J."/>
            <person name="Cho A."/>
            <person name="Mun J.H."/>
        </authorList>
    </citation>
    <scope>NUCLEOTIDE SEQUENCE [LARGE SCALE GENOMIC DNA]</scope>
    <source>
        <strain evidence="2">cv. WK10039</strain>
    </source>
</reference>
<sequence length="299" mass="34173">MIKRRLGDGVSTRFWYDNWSPFGQLDSFLKPASSRLGIAKNASLASLYQGGNWLIPPVRSETQLLLRIHLTTLSLTTDADFYEWEMEGKVLESYSMGSMYTFLCGDRASVSWAKVVWSSFGIPRHDFLAWLTVLNRCPTRDRLLSWGLTVSPLCLLCNSASESRDYLYFICPYSHSLWSSIARRCNLVAHHSWEDTLTQMQGLSSSRPIMRLTLIAVKATIYWLWSERNSRLHRATFKGKESLLLTIDRQIRNRISSLRVSHPATSSAMMQHWLATPQASVILLYSNKLFPLPQTLSPS</sequence>
<dbReference type="OrthoDB" id="1108283at2759"/>
<evidence type="ECO:0000313" key="2">
    <source>
        <dbReference type="Proteomes" id="UP000504610"/>
    </source>
</evidence>
<dbReference type="PANTHER" id="PTHR47746:SF88">
    <property type="entry name" value="RNA-DIRECTED DNA POLYMERASE (REVERSE TRANSCRIPTASE)-RELATED FAMILY PROTEIN-RELATED"/>
    <property type="match status" value="1"/>
</dbReference>
<feature type="domain" description="Reverse transcriptase zinc-binding" evidence="1">
    <location>
        <begin position="94"/>
        <end position="178"/>
    </location>
</feature>
<dbReference type="Proteomes" id="UP000504610">
    <property type="component" value="Chromosome 8"/>
</dbReference>
<name>A0A6J0KN38_RAPSA</name>
<organism evidence="2 3">
    <name type="scientific">Raphanus sativus</name>
    <name type="common">Radish</name>
    <name type="synonym">Raphanus raphanistrum var. sativus</name>
    <dbReference type="NCBI Taxonomy" id="3726"/>
    <lineage>
        <taxon>Eukaryota</taxon>
        <taxon>Viridiplantae</taxon>
        <taxon>Streptophyta</taxon>
        <taxon>Embryophyta</taxon>
        <taxon>Tracheophyta</taxon>
        <taxon>Spermatophyta</taxon>
        <taxon>Magnoliopsida</taxon>
        <taxon>eudicotyledons</taxon>
        <taxon>Gunneridae</taxon>
        <taxon>Pentapetalae</taxon>
        <taxon>rosids</taxon>
        <taxon>malvids</taxon>
        <taxon>Brassicales</taxon>
        <taxon>Brassicaceae</taxon>
        <taxon>Brassiceae</taxon>
        <taxon>Raphanus</taxon>
    </lineage>
</organism>
<protein>
    <submittedName>
        <fullName evidence="3">Uncharacterized protein LOC108819934</fullName>
    </submittedName>
</protein>
<reference evidence="3" key="2">
    <citation type="submission" date="2025-08" db="UniProtKB">
        <authorList>
            <consortium name="RefSeq"/>
        </authorList>
    </citation>
    <scope>IDENTIFICATION</scope>
    <source>
        <tissue evidence="3">Leaf</tissue>
    </source>
</reference>
<evidence type="ECO:0000259" key="1">
    <source>
        <dbReference type="Pfam" id="PF13966"/>
    </source>
</evidence>
<dbReference type="RefSeq" id="XP_018448444.1">
    <property type="nucleotide sequence ID" value="XM_018592942.1"/>
</dbReference>
<dbReference type="PANTHER" id="PTHR47746">
    <property type="entry name" value="ZF-RVT DOMAIN-CONTAINING PROTEIN"/>
    <property type="match status" value="1"/>
</dbReference>
<dbReference type="KEGG" id="rsz:108819934"/>
<evidence type="ECO:0000313" key="3">
    <source>
        <dbReference type="RefSeq" id="XP_018448444.1"/>
    </source>
</evidence>
<dbReference type="InterPro" id="IPR026960">
    <property type="entry name" value="RVT-Znf"/>
</dbReference>
<dbReference type="GeneID" id="108819934"/>
<keyword evidence="2" id="KW-1185">Reference proteome</keyword>
<gene>
    <name evidence="3" type="primary">LOC108819934</name>
</gene>
<accession>A0A6J0KN38</accession>
<dbReference type="Pfam" id="PF13966">
    <property type="entry name" value="zf-RVT"/>
    <property type="match status" value="1"/>
</dbReference>
<proteinExistence type="predicted"/>